<dbReference type="PANTHER" id="PTHR23121:SF10">
    <property type="entry name" value="MAJOR FACILITATOR SUPERFAMILY DOMAIN-CONTAINING PROTEIN 4A"/>
    <property type="match status" value="1"/>
</dbReference>
<evidence type="ECO:0000256" key="4">
    <source>
        <dbReference type="ARBA" id="ARBA00022989"/>
    </source>
</evidence>
<keyword evidence="10" id="KW-1185">Reference proteome</keyword>
<name>A0A3Q3WJH4_MOLML</name>
<evidence type="ECO:0000256" key="8">
    <source>
        <dbReference type="SAM" id="Phobius"/>
    </source>
</evidence>
<feature type="transmembrane region" description="Helical" evidence="8">
    <location>
        <begin position="21"/>
        <end position="40"/>
    </location>
</feature>
<evidence type="ECO:0000313" key="9">
    <source>
        <dbReference type="Ensembl" id="ENSMMOP00000014998.1"/>
    </source>
</evidence>
<dbReference type="Ensembl" id="ENSMMOT00000015244.1">
    <property type="protein sequence ID" value="ENSMMOP00000014998.1"/>
    <property type="gene ID" value="ENSMMOG00000011456.1"/>
</dbReference>
<evidence type="ECO:0000256" key="5">
    <source>
        <dbReference type="ARBA" id="ARBA00023136"/>
    </source>
</evidence>
<evidence type="ECO:0000256" key="1">
    <source>
        <dbReference type="ARBA" id="ARBA00004141"/>
    </source>
</evidence>
<dbReference type="GO" id="GO:0022857">
    <property type="term" value="F:transmembrane transporter activity"/>
    <property type="evidence" value="ECO:0007669"/>
    <property type="project" value="InterPro"/>
</dbReference>
<feature type="compositionally biased region" description="Basic and acidic residues" evidence="7">
    <location>
        <begin position="517"/>
        <end position="527"/>
    </location>
</feature>
<evidence type="ECO:0000256" key="3">
    <source>
        <dbReference type="ARBA" id="ARBA00022692"/>
    </source>
</evidence>
<dbReference type="InterPro" id="IPR011701">
    <property type="entry name" value="MFS"/>
</dbReference>
<evidence type="ECO:0000256" key="6">
    <source>
        <dbReference type="ARBA" id="ARBA00040840"/>
    </source>
</evidence>
<comment type="subcellular location">
    <subcellularLocation>
        <location evidence="1">Membrane</location>
        <topology evidence="1">Multi-pass membrane protein</topology>
    </subcellularLocation>
</comment>
<dbReference type="OMA" id="VIQTESI"/>
<organism evidence="9 10">
    <name type="scientific">Mola mola</name>
    <name type="common">Ocean sunfish</name>
    <name type="synonym">Tetraodon mola</name>
    <dbReference type="NCBI Taxonomy" id="94237"/>
    <lineage>
        <taxon>Eukaryota</taxon>
        <taxon>Metazoa</taxon>
        <taxon>Chordata</taxon>
        <taxon>Craniata</taxon>
        <taxon>Vertebrata</taxon>
        <taxon>Euteleostomi</taxon>
        <taxon>Actinopterygii</taxon>
        <taxon>Neopterygii</taxon>
        <taxon>Teleostei</taxon>
        <taxon>Neoteleostei</taxon>
        <taxon>Acanthomorphata</taxon>
        <taxon>Eupercaria</taxon>
        <taxon>Tetraodontiformes</taxon>
        <taxon>Molidae</taxon>
        <taxon>Mola</taxon>
    </lineage>
</organism>
<feature type="transmembrane region" description="Helical" evidence="8">
    <location>
        <begin position="52"/>
        <end position="74"/>
    </location>
</feature>
<proteinExistence type="inferred from homology"/>
<dbReference type="Gene3D" id="1.20.1250.20">
    <property type="entry name" value="MFS general substrate transporter like domains"/>
    <property type="match status" value="2"/>
</dbReference>
<feature type="transmembrane region" description="Helical" evidence="8">
    <location>
        <begin position="364"/>
        <end position="383"/>
    </location>
</feature>
<dbReference type="STRING" id="94237.ENSMMOP00000014998"/>
<comment type="similarity">
    <text evidence="2">Belongs to the major facilitator superfamily.</text>
</comment>
<dbReference type="AlphaFoldDB" id="A0A3Q3WJH4"/>
<dbReference type="GO" id="GO:0016020">
    <property type="term" value="C:membrane"/>
    <property type="evidence" value="ECO:0007669"/>
    <property type="project" value="UniProtKB-SubCell"/>
</dbReference>
<keyword evidence="3 8" id="KW-0812">Transmembrane</keyword>
<sequence length="527" mass="57607">MFVDERILTLFKRNAHHTLTYWSVFFSFGLCIAFLGPTILDLQCQTNSTLSQITWVFFSQQFCLLIGSSVGGVFKRTLFSALSALFVSALVISIIFAIIPLCNNVLLLAIAMAVSGLAMGVIDTIANIQLVSIYQKDSAVFLQALHFFIGFGALVSPLIADPFLSETGCGNHTNNNSEFVHHFRNMLRNSPIADHSINQSHLPHEQVEEDSNVHYAFWIMALMNLPVPIAVLFLMYREQLIPCCPSSTPRLLDKDELAMENHLSFVMLCSEAGHGDLFSCCQNDNLRGLPVSFFMIHILGGMVLFMTDGIVGAYAGFVYTYGVAPPMSLPHKTAGYLASIFWAAITAGRLLSIPLSYRFQPMRLLMFNIAGAIVTVLMLLIFYTSSIFLFVGTCLCGLFLSSIFPCMLAYTEDILDYQGCATSVLVTSAGMGEMVMQVLVGSIIQTEGSYSFLLCGMIIACIGFILFIGLLTLNHIFPPIILYSSTSTPTPSAISTGITKKSAMVEEPATGQNGSAKAEHKEENASS</sequence>
<accession>A0A3Q3WJH4</accession>
<dbReference type="PANTHER" id="PTHR23121">
    <property type="entry name" value="SODIUM-DEPENDENT GLUCOSE TRANSPORTER 1"/>
    <property type="match status" value="1"/>
</dbReference>
<evidence type="ECO:0000256" key="2">
    <source>
        <dbReference type="ARBA" id="ARBA00008335"/>
    </source>
</evidence>
<feature type="transmembrane region" description="Helical" evidence="8">
    <location>
        <begin position="215"/>
        <end position="236"/>
    </location>
</feature>
<feature type="transmembrane region" description="Helical" evidence="8">
    <location>
        <begin position="389"/>
        <end position="410"/>
    </location>
</feature>
<feature type="region of interest" description="Disordered" evidence="7">
    <location>
        <begin position="503"/>
        <end position="527"/>
    </location>
</feature>
<feature type="transmembrane region" description="Helical" evidence="8">
    <location>
        <begin position="81"/>
        <end position="99"/>
    </location>
</feature>
<feature type="transmembrane region" description="Helical" evidence="8">
    <location>
        <begin position="140"/>
        <end position="160"/>
    </location>
</feature>
<feature type="transmembrane region" description="Helical" evidence="8">
    <location>
        <begin position="422"/>
        <end position="444"/>
    </location>
</feature>
<protein>
    <recommendedName>
        <fullName evidence="6">Major facilitator superfamily domain-containing protein 4A</fullName>
    </recommendedName>
</protein>
<feature type="transmembrane region" description="Helical" evidence="8">
    <location>
        <begin position="105"/>
        <end position="128"/>
    </location>
</feature>
<feature type="transmembrane region" description="Helical" evidence="8">
    <location>
        <begin position="450"/>
        <end position="473"/>
    </location>
</feature>
<keyword evidence="4 8" id="KW-1133">Transmembrane helix</keyword>
<reference evidence="9" key="2">
    <citation type="submission" date="2025-09" db="UniProtKB">
        <authorList>
            <consortium name="Ensembl"/>
        </authorList>
    </citation>
    <scope>IDENTIFICATION</scope>
</reference>
<dbReference type="Pfam" id="PF07690">
    <property type="entry name" value="MFS_1"/>
    <property type="match status" value="1"/>
</dbReference>
<keyword evidence="5 8" id="KW-0472">Membrane</keyword>
<feature type="transmembrane region" description="Helical" evidence="8">
    <location>
        <begin position="293"/>
        <end position="321"/>
    </location>
</feature>
<dbReference type="Proteomes" id="UP000261620">
    <property type="component" value="Unplaced"/>
</dbReference>
<evidence type="ECO:0000313" key="10">
    <source>
        <dbReference type="Proteomes" id="UP000261620"/>
    </source>
</evidence>
<dbReference type="SUPFAM" id="SSF103473">
    <property type="entry name" value="MFS general substrate transporter"/>
    <property type="match status" value="1"/>
</dbReference>
<reference evidence="9" key="1">
    <citation type="submission" date="2025-08" db="UniProtKB">
        <authorList>
            <consortium name="Ensembl"/>
        </authorList>
    </citation>
    <scope>IDENTIFICATION</scope>
</reference>
<feature type="transmembrane region" description="Helical" evidence="8">
    <location>
        <begin position="333"/>
        <end position="352"/>
    </location>
</feature>
<evidence type="ECO:0000256" key="7">
    <source>
        <dbReference type="SAM" id="MobiDB-lite"/>
    </source>
</evidence>
<dbReference type="InterPro" id="IPR036259">
    <property type="entry name" value="MFS_trans_sf"/>
</dbReference>
<dbReference type="FunFam" id="1.20.1250.20:FF:000200">
    <property type="entry name" value="Major facilitator superfamily domain-containing protein 4A"/>
    <property type="match status" value="1"/>
</dbReference>